<dbReference type="EMBL" id="JWHR01000135">
    <property type="protein sequence ID" value="KHS55877.1"/>
    <property type="molecule type" value="Genomic_DNA"/>
</dbReference>
<reference evidence="2 3" key="1">
    <citation type="submission" date="2014-12" db="EMBL/GenBank/DDBJ databases">
        <title>Draft genome sequence of Terrisporobacter sp. 08-306576, isolated from the blood culture of a bacteremia patient.</title>
        <authorList>
            <person name="Lund L.C."/>
            <person name="Sydenham T.V."/>
            <person name="Hogh S.V."/>
            <person name="Skov M.N."/>
            <person name="Kemp M."/>
            <person name="Justesen U.S."/>
        </authorList>
    </citation>
    <scope>NUCLEOTIDE SEQUENCE [LARGE SCALE GENOMIC DNA]</scope>
    <source>
        <strain evidence="2 3">08-306576</strain>
    </source>
</reference>
<comment type="caution">
    <text evidence="2">The sequence shown here is derived from an EMBL/GenBank/DDBJ whole genome shotgun (WGS) entry which is preliminary data.</text>
</comment>
<dbReference type="OrthoDB" id="9795163at2"/>
<evidence type="ECO:0000313" key="2">
    <source>
        <dbReference type="EMBL" id="KHS55877.1"/>
    </source>
</evidence>
<dbReference type="RefSeq" id="WP_039681087.1">
    <property type="nucleotide sequence ID" value="NZ_JWHR01000135.1"/>
</dbReference>
<sequence>MEFNKSKKIMITAIIFLIIIVASPVIYTNMNNNNTKNKEVPTETTNKKITFKSQESYVKISSYLQKNGDLSKEELAKLEPNKKLVESDGYYYIGSVYNGDKYKDLRTINLEEKNEGVSLTYFYENDKPKEALSVQYYNANKNGYLNGIHSFYNKDSDELLRFITRIGTISAEDQEKLVNHIKVDSKNKEEYKTYFKLAKIVQRSVSFPKEEFEKFNDKSINQIDKENTVAKINDSQLVFMHDEKMEEIRGLKLIDKDGTLLYTKSFIGDAPNISGQDEIFTMTEIISDSLESQNNLLTKLSENVQNSTPRTDGDNIINNNKNHAVQVFSAEEDYDDMKFMGEISYSSEENPKELTMTKSVEYVKSKLGENIKEIDSNYINNVGVTVVTYELSDKTYKVRYQHPYKVDKDGSTSNEYDKNKSAGICIYEK</sequence>
<organism evidence="2 3">
    <name type="scientific">Terrisporobacter othiniensis</name>
    <dbReference type="NCBI Taxonomy" id="1577792"/>
    <lineage>
        <taxon>Bacteria</taxon>
        <taxon>Bacillati</taxon>
        <taxon>Bacillota</taxon>
        <taxon>Clostridia</taxon>
        <taxon>Peptostreptococcales</taxon>
        <taxon>Peptostreptococcaceae</taxon>
        <taxon>Terrisporobacter</taxon>
    </lineage>
</organism>
<name>A0A0B3W0Q9_9FIRM</name>
<protein>
    <submittedName>
        <fullName evidence="2">Uncharacterized protein</fullName>
    </submittedName>
</protein>
<proteinExistence type="predicted"/>
<keyword evidence="1" id="KW-0472">Membrane</keyword>
<keyword evidence="1" id="KW-1133">Transmembrane helix</keyword>
<dbReference type="Proteomes" id="UP000031189">
    <property type="component" value="Unassembled WGS sequence"/>
</dbReference>
<accession>A0A0B3W0Q9</accession>
<dbReference type="AlphaFoldDB" id="A0A0B3W0Q9"/>
<evidence type="ECO:0000313" key="3">
    <source>
        <dbReference type="Proteomes" id="UP000031189"/>
    </source>
</evidence>
<dbReference type="STRING" id="1577792.QX51_16955"/>
<keyword evidence="3" id="KW-1185">Reference proteome</keyword>
<feature type="transmembrane region" description="Helical" evidence="1">
    <location>
        <begin position="9"/>
        <end position="27"/>
    </location>
</feature>
<gene>
    <name evidence="2" type="ORF">QX51_16955</name>
</gene>
<evidence type="ECO:0000256" key="1">
    <source>
        <dbReference type="SAM" id="Phobius"/>
    </source>
</evidence>
<keyword evidence="1" id="KW-0812">Transmembrane</keyword>